<evidence type="ECO:0000313" key="3">
    <source>
        <dbReference type="Proteomes" id="UP001500067"/>
    </source>
</evidence>
<keyword evidence="1" id="KW-1133">Transmembrane helix</keyword>
<dbReference type="EMBL" id="BAABFA010000010">
    <property type="protein sequence ID" value="GAA4465122.1"/>
    <property type="molecule type" value="Genomic_DNA"/>
</dbReference>
<name>A0ABP8NCP2_9BACT</name>
<evidence type="ECO:0000313" key="2">
    <source>
        <dbReference type="EMBL" id="GAA4465122.1"/>
    </source>
</evidence>
<feature type="transmembrane region" description="Helical" evidence="1">
    <location>
        <begin position="47"/>
        <end position="69"/>
    </location>
</feature>
<proteinExistence type="predicted"/>
<protein>
    <recommendedName>
        <fullName evidence="4">Solute:sodium symporter small subunit</fullName>
    </recommendedName>
</protein>
<comment type="caution">
    <text evidence="2">The sequence shown here is derived from an EMBL/GenBank/DDBJ whole genome shotgun (WGS) entry which is preliminary data.</text>
</comment>
<evidence type="ECO:0000256" key="1">
    <source>
        <dbReference type="SAM" id="Phobius"/>
    </source>
</evidence>
<organism evidence="2 3">
    <name type="scientific">Nemorincola caseinilytica</name>
    <dbReference type="NCBI Taxonomy" id="2054315"/>
    <lineage>
        <taxon>Bacteria</taxon>
        <taxon>Pseudomonadati</taxon>
        <taxon>Bacteroidota</taxon>
        <taxon>Chitinophagia</taxon>
        <taxon>Chitinophagales</taxon>
        <taxon>Chitinophagaceae</taxon>
        <taxon>Nemorincola</taxon>
    </lineage>
</organism>
<gene>
    <name evidence="2" type="ORF">GCM10023093_16760</name>
</gene>
<dbReference type="Proteomes" id="UP001500067">
    <property type="component" value="Unassembled WGS sequence"/>
</dbReference>
<accession>A0ABP8NCP2</accession>
<evidence type="ECO:0008006" key="4">
    <source>
        <dbReference type="Google" id="ProtNLM"/>
    </source>
</evidence>
<feature type="transmembrane region" description="Helical" evidence="1">
    <location>
        <begin position="12"/>
        <end position="32"/>
    </location>
</feature>
<keyword evidence="3" id="KW-1185">Reference proteome</keyword>
<dbReference type="RefSeq" id="WP_345081484.1">
    <property type="nucleotide sequence ID" value="NZ_BAABFA010000010.1"/>
</dbReference>
<reference evidence="3" key="1">
    <citation type="journal article" date="2019" name="Int. J. Syst. Evol. Microbiol.">
        <title>The Global Catalogue of Microorganisms (GCM) 10K type strain sequencing project: providing services to taxonomists for standard genome sequencing and annotation.</title>
        <authorList>
            <consortium name="The Broad Institute Genomics Platform"/>
            <consortium name="The Broad Institute Genome Sequencing Center for Infectious Disease"/>
            <person name="Wu L."/>
            <person name="Ma J."/>
        </authorList>
    </citation>
    <scope>NUCLEOTIDE SEQUENCE [LARGE SCALE GENOMIC DNA]</scope>
    <source>
        <strain evidence="3">JCM 32105</strain>
    </source>
</reference>
<keyword evidence="1" id="KW-0812">Transmembrane</keyword>
<keyword evidence="1" id="KW-0472">Membrane</keyword>
<sequence>MPLLKEFFNRRVLVNCLVFALPLSLLFMWRFTHLRGIPFASAAAGKIYLAFVVVNYIILLLVFFTLYWLSRRRQQMDE</sequence>